<dbReference type="AlphaFoldDB" id="A0A6J7DFZ1"/>
<dbReference type="GO" id="GO:0046873">
    <property type="term" value="F:metal ion transmembrane transporter activity"/>
    <property type="evidence" value="ECO:0007669"/>
    <property type="project" value="InterPro"/>
</dbReference>
<evidence type="ECO:0000256" key="3">
    <source>
        <dbReference type="ARBA" id="ARBA00022989"/>
    </source>
</evidence>
<gene>
    <name evidence="6" type="ORF">UFOPK3381_00701</name>
</gene>
<dbReference type="PANTHER" id="PTHR16950:SF16">
    <property type="entry name" value="ZINC TRANSPORTER ZIP13"/>
    <property type="match status" value="1"/>
</dbReference>
<evidence type="ECO:0000256" key="5">
    <source>
        <dbReference type="SAM" id="Phobius"/>
    </source>
</evidence>
<keyword evidence="2 5" id="KW-0812">Transmembrane</keyword>
<reference evidence="6" key="1">
    <citation type="submission" date="2020-05" db="EMBL/GenBank/DDBJ databases">
        <authorList>
            <person name="Chiriac C."/>
            <person name="Salcher M."/>
            <person name="Ghai R."/>
            <person name="Kavagutti S V."/>
        </authorList>
    </citation>
    <scope>NUCLEOTIDE SEQUENCE</scope>
</reference>
<protein>
    <submittedName>
        <fullName evidence="6">Unannotated protein</fullName>
    </submittedName>
</protein>
<keyword evidence="4 5" id="KW-0472">Membrane</keyword>
<dbReference type="Pfam" id="PF02535">
    <property type="entry name" value="Zip"/>
    <property type="match status" value="1"/>
</dbReference>
<organism evidence="6">
    <name type="scientific">freshwater metagenome</name>
    <dbReference type="NCBI Taxonomy" id="449393"/>
    <lineage>
        <taxon>unclassified sequences</taxon>
        <taxon>metagenomes</taxon>
        <taxon>ecological metagenomes</taxon>
    </lineage>
</organism>
<evidence type="ECO:0000256" key="1">
    <source>
        <dbReference type="ARBA" id="ARBA00004141"/>
    </source>
</evidence>
<feature type="transmembrane region" description="Helical" evidence="5">
    <location>
        <begin position="195"/>
        <end position="214"/>
    </location>
</feature>
<feature type="transmembrane region" description="Helical" evidence="5">
    <location>
        <begin position="28"/>
        <end position="49"/>
    </location>
</feature>
<dbReference type="PANTHER" id="PTHR16950">
    <property type="entry name" value="ZINC TRANSPORTER SLC39A7 HISTIDINE-RICH MEMBRANE PROTEIN KE4"/>
    <property type="match status" value="1"/>
</dbReference>
<sequence>MIIAVLLALLTGLATTLGGFVALRTKDRLHLVLGLSAGLLLGLVGFDLLPEVFTTNTSMTLGVPTVSIAIVLGFFLLHLVEKSFATHEPHESDYGSDHDHRHVVGTLSAVAFIGHVFLDGVGIGAAFQVSHTLGYAVFLALLIHAFSDGLNTVAFLIKGGRWTAKAKLLLIADAVARTAGAALGSYVLISANGVALYLALFTGVIIYIATSHILPEAHANHPSRWTLVASVVGIAAMWIIKAHGA</sequence>
<accession>A0A6J7DFZ1</accession>
<name>A0A6J7DFZ1_9ZZZZ</name>
<feature type="transmembrane region" description="Helical" evidence="5">
    <location>
        <begin position="135"/>
        <end position="156"/>
    </location>
</feature>
<dbReference type="GO" id="GO:0016020">
    <property type="term" value="C:membrane"/>
    <property type="evidence" value="ECO:0007669"/>
    <property type="project" value="UniProtKB-SubCell"/>
</dbReference>
<comment type="subcellular location">
    <subcellularLocation>
        <location evidence="1">Membrane</location>
        <topology evidence="1">Multi-pass membrane protein</topology>
    </subcellularLocation>
</comment>
<keyword evidence="3 5" id="KW-1133">Transmembrane helix</keyword>
<dbReference type="EMBL" id="CAFBLN010000022">
    <property type="protein sequence ID" value="CAB4869241.1"/>
    <property type="molecule type" value="Genomic_DNA"/>
</dbReference>
<dbReference type="InterPro" id="IPR003689">
    <property type="entry name" value="ZIP"/>
</dbReference>
<evidence type="ECO:0000256" key="4">
    <source>
        <dbReference type="ARBA" id="ARBA00023136"/>
    </source>
</evidence>
<evidence type="ECO:0000256" key="2">
    <source>
        <dbReference type="ARBA" id="ARBA00022692"/>
    </source>
</evidence>
<evidence type="ECO:0000313" key="6">
    <source>
        <dbReference type="EMBL" id="CAB4869241.1"/>
    </source>
</evidence>
<proteinExistence type="predicted"/>
<feature type="transmembrane region" description="Helical" evidence="5">
    <location>
        <begin position="61"/>
        <end position="80"/>
    </location>
</feature>
<feature type="transmembrane region" description="Helical" evidence="5">
    <location>
        <begin position="226"/>
        <end position="244"/>
    </location>
</feature>